<gene>
    <name evidence="3" type="ORF">HNR40_002574</name>
</gene>
<comment type="caution">
    <text evidence="3">The sequence shown here is derived from an EMBL/GenBank/DDBJ whole genome shotgun (WGS) entry which is preliminary data.</text>
</comment>
<dbReference type="Proteomes" id="UP000568380">
    <property type="component" value="Unassembled WGS sequence"/>
</dbReference>
<keyword evidence="2" id="KW-0812">Transmembrane</keyword>
<keyword evidence="4" id="KW-1185">Reference proteome</keyword>
<feature type="compositionally biased region" description="Basic residues" evidence="1">
    <location>
        <begin position="74"/>
        <end position="84"/>
    </location>
</feature>
<evidence type="ECO:0000256" key="1">
    <source>
        <dbReference type="SAM" id="MobiDB-lite"/>
    </source>
</evidence>
<proteinExistence type="predicted"/>
<evidence type="ECO:0008006" key="5">
    <source>
        <dbReference type="Google" id="ProtNLM"/>
    </source>
</evidence>
<feature type="region of interest" description="Disordered" evidence="1">
    <location>
        <begin position="1"/>
        <end position="225"/>
    </location>
</feature>
<feature type="region of interest" description="Disordered" evidence="1">
    <location>
        <begin position="278"/>
        <end position="324"/>
    </location>
</feature>
<organism evidence="3 4">
    <name type="scientific">Nonomuraea endophytica</name>
    <dbReference type="NCBI Taxonomy" id="714136"/>
    <lineage>
        <taxon>Bacteria</taxon>
        <taxon>Bacillati</taxon>
        <taxon>Actinomycetota</taxon>
        <taxon>Actinomycetes</taxon>
        <taxon>Streptosporangiales</taxon>
        <taxon>Streptosporangiaceae</taxon>
        <taxon>Nonomuraea</taxon>
    </lineage>
</organism>
<dbReference type="AlphaFoldDB" id="A0A7W8A080"/>
<sequence length="324" mass="34788">MTTRTEQEIRRSAPARGAGTPKSGAGRSGTAAKPVPPPRPAASTLDHADEARDERTGQARPRQGAEPRDGRTTTRARRGPTGRARRPEDTDDHTPARGTTTRQAEDGVDERSGGMRSRQGEARVTTRGADQDGRVSARRADGEERVTSRRADGGERVSARRAEDVVDERASGLRTRQGDELRDGRSAGSPEAEGEPRVASRTRGGRSVRPQGTRRPASARRGPARRQRGPFIVLVLGLLGGGLVSLLLLNTVLAQDSIRAGNLKSEIAQLELGNQQLGVDNERRKQPAEIAEAGKRQNLEPDWKDPNVITPASEDSSKVGGANR</sequence>
<accession>A0A7W8A080</accession>
<feature type="compositionally biased region" description="Basic and acidic residues" evidence="1">
    <location>
        <begin position="103"/>
        <end position="121"/>
    </location>
</feature>
<feature type="compositionally biased region" description="Basic and acidic residues" evidence="1">
    <location>
        <begin position="129"/>
        <end position="185"/>
    </location>
</feature>
<evidence type="ECO:0000256" key="2">
    <source>
        <dbReference type="SAM" id="Phobius"/>
    </source>
</evidence>
<feature type="transmembrane region" description="Helical" evidence="2">
    <location>
        <begin position="230"/>
        <end position="249"/>
    </location>
</feature>
<keyword evidence="2" id="KW-0472">Membrane</keyword>
<feature type="compositionally biased region" description="Basic and acidic residues" evidence="1">
    <location>
        <begin position="280"/>
        <end position="305"/>
    </location>
</feature>
<feature type="compositionally biased region" description="Basic and acidic residues" evidence="1">
    <location>
        <begin position="85"/>
        <end position="95"/>
    </location>
</feature>
<evidence type="ECO:0000313" key="3">
    <source>
        <dbReference type="EMBL" id="MBB5077101.1"/>
    </source>
</evidence>
<name>A0A7W8A080_9ACTN</name>
<reference evidence="3 4" key="1">
    <citation type="submission" date="2020-08" db="EMBL/GenBank/DDBJ databases">
        <title>Genomic Encyclopedia of Type Strains, Phase IV (KMG-IV): sequencing the most valuable type-strain genomes for metagenomic binning, comparative biology and taxonomic classification.</title>
        <authorList>
            <person name="Goeker M."/>
        </authorList>
    </citation>
    <scope>NUCLEOTIDE SEQUENCE [LARGE SCALE GENOMIC DNA]</scope>
    <source>
        <strain evidence="3 4">DSM 45385</strain>
    </source>
</reference>
<feature type="compositionally biased region" description="Basic and acidic residues" evidence="1">
    <location>
        <begin position="46"/>
        <end position="72"/>
    </location>
</feature>
<keyword evidence="2" id="KW-1133">Transmembrane helix</keyword>
<dbReference type="EMBL" id="JACHIN010000003">
    <property type="protein sequence ID" value="MBB5077101.1"/>
    <property type="molecule type" value="Genomic_DNA"/>
</dbReference>
<protein>
    <recommendedName>
        <fullName evidence="5">Cell division protein FtsL</fullName>
    </recommendedName>
</protein>
<dbReference type="RefSeq" id="WP_184960701.1">
    <property type="nucleotide sequence ID" value="NZ_JACHIN010000003.1"/>
</dbReference>
<evidence type="ECO:0000313" key="4">
    <source>
        <dbReference type="Proteomes" id="UP000568380"/>
    </source>
</evidence>
<feature type="compositionally biased region" description="Basic and acidic residues" evidence="1">
    <location>
        <begin position="1"/>
        <end position="11"/>
    </location>
</feature>